<comment type="caution">
    <text evidence="3">The sequence shown here is derived from an EMBL/GenBank/DDBJ whole genome shotgun (WGS) entry which is preliminary data.</text>
</comment>
<proteinExistence type="predicted"/>
<accession>A0ABS3RWI6</accession>
<evidence type="ECO:0000313" key="3">
    <source>
        <dbReference type="EMBL" id="MBO2460643.1"/>
    </source>
</evidence>
<keyword evidence="4" id="KW-1185">Reference proteome</keyword>
<dbReference type="EMBL" id="JAGEPF010000014">
    <property type="protein sequence ID" value="MBO2460643.1"/>
    <property type="molecule type" value="Genomic_DNA"/>
</dbReference>
<gene>
    <name evidence="3" type="ORF">J4709_23955</name>
</gene>
<keyword evidence="1" id="KW-0808">Transferase</keyword>
<dbReference type="InterPro" id="IPR026634">
    <property type="entry name" value="TPST-like"/>
</dbReference>
<name>A0ABS3RWI6_9ACTN</name>
<dbReference type="PANTHER" id="PTHR12788">
    <property type="entry name" value="PROTEIN-TYROSINE SULFOTRANSFERASE 2"/>
    <property type="match status" value="1"/>
</dbReference>
<dbReference type="Gene3D" id="3.40.50.300">
    <property type="entry name" value="P-loop containing nucleotide triphosphate hydrolases"/>
    <property type="match status" value="1"/>
</dbReference>
<evidence type="ECO:0000256" key="2">
    <source>
        <dbReference type="SAM" id="MobiDB-lite"/>
    </source>
</evidence>
<dbReference type="SUPFAM" id="SSF52540">
    <property type="entry name" value="P-loop containing nucleoside triphosphate hydrolases"/>
    <property type="match status" value="1"/>
</dbReference>
<dbReference type="PANTHER" id="PTHR12788:SF10">
    <property type="entry name" value="PROTEIN-TYROSINE SULFOTRANSFERASE"/>
    <property type="match status" value="1"/>
</dbReference>
<dbReference type="Pfam" id="PF13469">
    <property type="entry name" value="Sulfotransfer_3"/>
    <property type="match status" value="1"/>
</dbReference>
<dbReference type="Proteomes" id="UP000680206">
    <property type="component" value="Unassembled WGS sequence"/>
</dbReference>
<dbReference type="InterPro" id="IPR027417">
    <property type="entry name" value="P-loop_NTPase"/>
</dbReference>
<organism evidence="3 4">
    <name type="scientific">Actinomadura violacea</name>
    <dbReference type="NCBI Taxonomy" id="2819934"/>
    <lineage>
        <taxon>Bacteria</taxon>
        <taxon>Bacillati</taxon>
        <taxon>Actinomycetota</taxon>
        <taxon>Actinomycetes</taxon>
        <taxon>Streptosporangiales</taxon>
        <taxon>Thermomonosporaceae</taxon>
        <taxon>Actinomadura</taxon>
    </lineage>
</organism>
<reference evidence="3 4" key="1">
    <citation type="submission" date="2021-03" db="EMBL/GenBank/DDBJ databases">
        <title>Actinomadura violae sp. nov., isolated from lichen in Thailand.</title>
        <authorList>
            <person name="Kanchanasin P."/>
            <person name="Saeng-In P."/>
            <person name="Phongsopitanun W."/>
            <person name="Yuki M."/>
            <person name="Kudo T."/>
            <person name="Ohkuma M."/>
            <person name="Tanasupawat S."/>
        </authorList>
    </citation>
    <scope>NUCLEOTIDE SEQUENCE [LARGE SCALE GENOMIC DNA]</scope>
    <source>
        <strain evidence="3 4">LCR2-06</strain>
    </source>
</reference>
<protein>
    <submittedName>
        <fullName evidence="3">Sulfotransferase</fullName>
    </submittedName>
</protein>
<sequence>MRCMSSGLETPSERPIFVFGCPRSGTTLLRLMLHAHPRIALPTETRFVLPAYAARAQFGDLEDSRNRRALADWLTTRPATRFRDLGLDAREVADEIVAGPPTLGSAIAAVFRAYARQHGKARWGDKRPSYIRHAGALLRMFPDAQFVHLVRDGRDCVASLKEVPWYGQDLNHAVSLWREAIDTGRRLAARLGPDAFYELQYERLVADPADELPRLCEFLGEDFHPAMTAPQSLAQRIVPPQKKWHGPIRGAVTSDLVGSWAQRLDAWEISLAEAAFGDRLAEYGYEPSGLPKPPPARLARFARTAAHRRMAHSKADLRERWQRRHERNPVDCRLPPAPVPTTELAPTGDAPGKGD</sequence>
<feature type="region of interest" description="Disordered" evidence="2">
    <location>
        <begin position="311"/>
        <end position="355"/>
    </location>
</feature>
<evidence type="ECO:0000256" key="1">
    <source>
        <dbReference type="ARBA" id="ARBA00022679"/>
    </source>
</evidence>
<evidence type="ECO:0000313" key="4">
    <source>
        <dbReference type="Proteomes" id="UP000680206"/>
    </source>
</evidence>